<dbReference type="PIRSF" id="PIRSF036794">
    <property type="entry name" value="UCP_erythr_ester"/>
    <property type="match status" value="1"/>
</dbReference>
<evidence type="ECO:0000313" key="1">
    <source>
        <dbReference type="EMBL" id="TLS36725.1"/>
    </source>
</evidence>
<dbReference type="Gene3D" id="3.40.1660.10">
    <property type="entry name" value="EreA-like (biosynthetic domain)"/>
    <property type="match status" value="1"/>
</dbReference>
<dbReference type="Gene3D" id="3.30.1870.10">
    <property type="entry name" value="EreA-like, domain 2"/>
    <property type="match status" value="1"/>
</dbReference>
<reference evidence="1 2" key="1">
    <citation type="submission" date="2019-04" db="EMBL/GenBank/DDBJ databases">
        <title>Bacillus caeni sp. nov., a bacterium isolated from mangrove sediment.</title>
        <authorList>
            <person name="Huang H."/>
            <person name="Mo K."/>
            <person name="Hu Y."/>
        </authorList>
    </citation>
    <scope>NUCLEOTIDE SEQUENCE [LARGE SCALE GENOMIC DNA]</scope>
    <source>
        <strain evidence="1 2">HB172195</strain>
    </source>
</reference>
<dbReference type="InterPro" id="IPR014622">
    <property type="entry name" value="UCP036794_erythomycin"/>
</dbReference>
<keyword evidence="2" id="KW-1185">Reference proteome</keyword>
<gene>
    <name evidence="1" type="ORF">FCL54_13655</name>
</gene>
<evidence type="ECO:0000313" key="2">
    <source>
        <dbReference type="Proteomes" id="UP000308230"/>
    </source>
</evidence>
<dbReference type="Pfam" id="PF05139">
    <property type="entry name" value="Erythro_esteras"/>
    <property type="match status" value="1"/>
</dbReference>
<dbReference type="PANTHER" id="PTHR31299:SF0">
    <property type="entry name" value="ESTERASE, PUTATIVE (AFU_ORTHOLOGUE AFUA_1G05850)-RELATED"/>
    <property type="match status" value="1"/>
</dbReference>
<dbReference type="RefSeq" id="WP_138127457.1">
    <property type="nucleotide sequence ID" value="NZ_SWLG01000009.1"/>
</dbReference>
<dbReference type="InterPro" id="IPR007815">
    <property type="entry name" value="Emycin_Estase"/>
</dbReference>
<dbReference type="OrthoDB" id="9810066at2"/>
<dbReference type="GO" id="GO:0046677">
    <property type="term" value="P:response to antibiotic"/>
    <property type="evidence" value="ECO:0007669"/>
    <property type="project" value="InterPro"/>
</dbReference>
<dbReference type="EMBL" id="SWLG01000009">
    <property type="protein sequence ID" value="TLS36725.1"/>
    <property type="molecule type" value="Genomic_DNA"/>
</dbReference>
<proteinExistence type="predicted"/>
<comment type="caution">
    <text evidence="1">The sequence shown here is derived from an EMBL/GenBank/DDBJ whole genome shotgun (WGS) entry which is preliminary data.</text>
</comment>
<sequence length="412" mass="47250">MVEQIKQDAVRLTNYDDLDYLINEIGDAKYVLLGEASHGTSEFYKTRAELTKRLVKDKGFNFVGVEGDWPSCYELNRYIKSYEGASTSVDDAMKDFRRWPTWMWANVEIEELVEWLKDFNSNSKQDKKIGFYGIDIYSLYESMEEIINYLEKIGSEDVKIAKRAFSCFQPYERTEQDYGVSASFLSEDCVDEVIALLMEIQNHKSQYKHDEESSLNLEINALVAKNGEEYYRSMVQGGPDSWNIRDMHMVEALNRLMDFHGKDAKAIVWEHNTHIGDARATDMKEEGMVNVGQLIRENEGQENVFAIGFGTHRGTVIAGSEWGAPMEKMMVPPAMSGSWEDLMHLAGEEDKMLLLGQNSTSYKETVGHRAIGVVYNPDYERYGNYVPSVMASRYDAFIYHDQTNALNPLKQI</sequence>
<dbReference type="AlphaFoldDB" id="A0A5R9FAS2"/>
<dbReference type="Proteomes" id="UP000308230">
    <property type="component" value="Unassembled WGS sequence"/>
</dbReference>
<organism evidence="1 2">
    <name type="scientific">Exobacillus caeni</name>
    <dbReference type="NCBI Taxonomy" id="2574798"/>
    <lineage>
        <taxon>Bacteria</taxon>
        <taxon>Bacillati</taxon>
        <taxon>Bacillota</taxon>
        <taxon>Bacilli</taxon>
        <taxon>Bacillales</taxon>
        <taxon>Guptibacillaceae</taxon>
        <taxon>Exobacillus</taxon>
    </lineage>
</organism>
<dbReference type="InterPro" id="IPR052036">
    <property type="entry name" value="Hydrolase/PRTase-associated"/>
</dbReference>
<dbReference type="PANTHER" id="PTHR31299">
    <property type="entry name" value="ESTERASE, PUTATIVE (AFU_ORTHOLOGUE AFUA_1G05850)-RELATED"/>
    <property type="match status" value="1"/>
</dbReference>
<dbReference type="SUPFAM" id="SSF159501">
    <property type="entry name" value="EreA/ChaN-like"/>
    <property type="match status" value="1"/>
</dbReference>
<dbReference type="Gene3D" id="1.20.1440.30">
    <property type="entry name" value="Biosynthetic Protein domain"/>
    <property type="match status" value="1"/>
</dbReference>
<name>A0A5R9FAS2_9BACL</name>
<protein>
    <submittedName>
        <fullName evidence="1">Erythromycin esterase family protein</fullName>
    </submittedName>
</protein>
<accession>A0A5R9FAS2</accession>
<dbReference type="CDD" id="cd14728">
    <property type="entry name" value="Ere-like"/>
    <property type="match status" value="1"/>
</dbReference>